<dbReference type="SMART" id="SM00490">
    <property type="entry name" value="HELICc"/>
    <property type="match status" value="1"/>
</dbReference>
<evidence type="ECO:0000259" key="10">
    <source>
        <dbReference type="PROSITE" id="PS51194"/>
    </source>
</evidence>
<comment type="catalytic activity">
    <reaction evidence="7">
        <text>ATP + H2O = ADP + phosphate + H(+)</text>
        <dbReference type="Rhea" id="RHEA:13065"/>
        <dbReference type="ChEBI" id="CHEBI:15377"/>
        <dbReference type="ChEBI" id="CHEBI:15378"/>
        <dbReference type="ChEBI" id="CHEBI:30616"/>
        <dbReference type="ChEBI" id="CHEBI:43474"/>
        <dbReference type="ChEBI" id="CHEBI:456216"/>
        <dbReference type="EC" id="3.6.4.13"/>
    </reaction>
</comment>
<dbReference type="GO" id="GO:0003723">
    <property type="term" value="F:RNA binding"/>
    <property type="evidence" value="ECO:0007669"/>
    <property type="project" value="TreeGrafter"/>
</dbReference>
<protein>
    <recommendedName>
        <fullName evidence="2">RNA helicase</fullName>
        <ecNumber evidence="2">3.6.4.13</ecNumber>
    </recommendedName>
</protein>
<evidence type="ECO:0000256" key="2">
    <source>
        <dbReference type="ARBA" id="ARBA00012552"/>
    </source>
</evidence>
<evidence type="ECO:0000256" key="1">
    <source>
        <dbReference type="ARBA" id="ARBA00008792"/>
    </source>
</evidence>
<dbReference type="PROSITE" id="PS51192">
    <property type="entry name" value="HELICASE_ATP_BIND_1"/>
    <property type="match status" value="1"/>
</dbReference>
<dbReference type="SUPFAM" id="SSF52540">
    <property type="entry name" value="P-loop containing nucleoside triphosphate hydrolases"/>
    <property type="match status" value="1"/>
</dbReference>
<feature type="region of interest" description="Disordered" evidence="8">
    <location>
        <begin position="119"/>
        <end position="271"/>
    </location>
</feature>
<dbReference type="InterPro" id="IPR007502">
    <property type="entry name" value="Helicase-assoc_dom"/>
</dbReference>
<organism evidence="11 12">
    <name type="scientific">Dothistroma septosporum (strain NZE10 / CBS 128990)</name>
    <name type="common">Red band needle blight fungus</name>
    <name type="synonym">Mycosphaerella pini</name>
    <dbReference type="NCBI Taxonomy" id="675120"/>
    <lineage>
        <taxon>Eukaryota</taxon>
        <taxon>Fungi</taxon>
        <taxon>Dikarya</taxon>
        <taxon>Ascomycota</taxon>
        <taxon>Pezizomycotina</taxon>
        <taxon>Dothideomycetes</taxon>
        <taxon>Dothideomycetidae</taxon>
        <taxon>Mycosphaerellales</taxon>
        <taxon>Mycosphaerellaceae</taxon>
        <taxon>Dothistroma</taxon>
    </lineage>
</organism>
<dbReference type="STRING" id="675120.N1PWK4"/>
<dbReference type="GO" id="GO:0000462">
    <property type="term" value="P:maturation of SSU-rRNA from tricistronic rRNA transcript (SSU-rRNA, 5.8S rRNA, LSU-rRNA)"/>
    <property type="evidence" value="ECO:0007669"/>
    <property type="project" value="TreeGrafter"/>
</dbReference>
<evidence type="ECO:0000313" key="11">
    <source>
        <dbReference type="EMBL" id="EME47373.1"/>
    </source>
</evidence>
<feature type="compositionally biased region" description="Basic and acidic residues" evidence="8">
    <location>
        <begin position="119"/>
        <end position="138"/>
    </location>
</feature>
<comment type="similarity">
    <text evidence="1">Belongs to the DEAD box helicase family. DEAH subfamily.</text>
</comment>
<dbReference type="Pfam" id="PF00271">
    <property type="entry name" value="Helicase_C"/>
    <property type="match status" value="1"/>
</dbReference>
<feature type="domain" description="Helicase ATP-binding" evidence="9">
    <location>
        <begin position="366"/>
        <end position="540"/>
    </location>
</feature>
<reference evidence="12" key="1">
    <citation type="journal article" date="2012" name="PLoS Genet.">
        <title>The genomes of the fungal plant pathogens Cladosporium fulvum and Dothistroma septosporum reveal adaptation to different hosts and lifestyles but also signatures of common ancestry.</title>
        <authorList>
            <person name="de Wit P.J.G.M."/>
            <person name="van der Burgt A."/>
            <person name="Oekmen B."/>
            <person name="Stergiopoulos I."/>
            <person name="Abd-Elsalam K.A."/>
            <person name="Aerts A.L."/>
            <person name="Bahkali A.H."/>
            <person name="Beenen H.G."/>
            <person name="Chettri P."/>
            <person name="Cox M.P."/>
            <person name="Datema E."/>
            <person name="de Vries R.P."/>
            <person name="Dhillon B."/>
            <person name="Ganley A.R."/>
            <person name="Griffiths S.A."/>
            <person name="Guo Y."/>
            <person name="Hamelin R.C."/>
            <person name="Henrissat B."/>
            <person name="Kabir M.S."/>
            <person name="Jashni M.K."/>
            <person name="Kema G."/>
            <person name="Klaubauf S."/>
            <person name="Lapidus A."/>
            <person name="Levasseur A."/>
            <person name="Lindquist E."/>
            <person name="Mehrabi R."/>
            <person name="Ohm R.A."/>
            <person name="Owen T.J."/>
            <person name="Salamov A."/>
            <person name="Schwelm A."/>
            <person name="Schijlen E."/>
            <person name="Sun H."/>
            <person name="van den Burg H.A."/>
            <person name="van Ham R.C.H.J."/>
            <person name="Zhang S."/>
            <person name="Goodwin S.B."/>
            <person name="Grigoriev I.V."/>
            <person name="Collemare J."/>
            <person name="Bradshaw R.E."/>
        </authorList>
    </citation>
    <scope>NUCLEOTIDE SEQUENCE [LARGE SCALE GENOMIC DNA]</scope>
    <source>
        <strain evidence="12">NZE10 / CBS 128990</strain>
    </source>
</reference>
<dbReference type="FunFam" id="3.40.50.300:FF:000637">
    <property type="entry name" value="ATP-dependent RNA helicase DHX37/DHR1"/>
    <property type="match status" value="1"/>
</dbReference>
<feature type="compositionally biased region" description="Basic and acidic residues" evidence="8">
    <location>
        <begin position="39"/>
        <end position="52"/>
    </location>
</feature>
<sequence length="1212" mass="135364">MPKFVPRERKHRKLARQKSAFSQQDGPANAETVVPLSQSEREEKRRKLEAELKAQQPESKISGKKRKRLDKYIDTKLKKEENLELLKKLAAQKVDTSLLQSAKKLGRVQETKRERFSRALREEKAGIDAHVTEQKPEREDDATDAPHALEPAYSSPAAVEPVEPILPTVSFGAGLKRPLEVDESGRPVIKKRRRQKKAVVEMTPSESEDEEPEDDALDAWSGFSDSDEEARAESDVESQSSSTPIDDSDPPGEAGSDSDDPREILEHFDGENKPARVSAFKAWADSQRNQALDFTPSTAPPSDDVIKANFKPRALSPDPTISEVLATVKQSENSYRPEKAVVIPRSEEIQAARLQLPVVQEEQKIIEAVHNNVVTVVCGATGSGKTTQIPQMLVENGYTSKGMIGVTQPRRVAAQSVARRVAHEFGPEFGKQVGSQIRYDSNVGRNTKVKFMTDGILLREIGQDFALSKYSVVVVDEAHERSVNTDILIGMLSRIVPIRETLSKEQPEKYHPLKLVIMSATLRVTDFMMNEKLFKTVKPPVVEAEGRQYPVTEHFAKKTQRDYVTETVRKVSRGHRKLPAGSILVFLTGQDEISTVARKLREALTNSEDASFVNSRKPFRITEDKPVNDYLEGEDRPADDSEDEAEIIEVDEDADDELFEVDPDPDAPQQTGGLKPHIVPLYGGLSSEQQMRVFDPPPEGHRMIVLATNIAETSLTIPDVRYVFDCGRSKEKHYDIATGVQEFRIDWISKASASQRMGRAGRTGPGHCYRLYSSAIYEQYFDKHTLPEILRTPIEGTVLSLKDMEVNNVVNFPFPTPPQREQLAQAERLLNNLGAIHPKSGKITARGRELQRYPVNPRFGRMLELGLQHGVLAYTIALVAGLAVGELFIPETQVVPRQEALADDDGDSANEGRPKRIDRVMERAINSKKQAFGRAHATFANFDDKSDAIKLLTAIAAHADADARGDKSFCSQYFLREKGMTEVQQLRSQLDNIMQKQMIERGQYPEPYQAVIAPPNEKDIKMLNQIVTAGYIDQVAVRNDLLPTATSTSQKARRAIEVPYRTLLPSVAEADIDRVSDLEEQAQQRSVYVHPSSLLAKLSVHEMPDYIVYTNLSRAAASTVDGKQKRIRMHPLTTAGPKLLSSLAEGSPLLEFGKPVGKIEEQDAGRKRVCFVSTSLRDPATPGAMPWPMKAWRVQQVRKGKEWTVEKVLHRG</sequence>
<feature type="domain" description="Helicase C-terminal" evidence="10">
    <location>
        <begin position="563"/>
        <end position="805"/>
    </location>
</feature>
<keyword evidence="12" id="KW-1185">Reference proteome</keyword>
<dbReference type="InterPro" id="IPR014001">
    <property type="entry name" value="Helicase_ATP-bd"/>
</dbReference>
<evidence type="ECO:0000256" key="5">
    <source>
        <dbReference type="ARBA" id="ARBA00022806"/>
    </source>
</evidence>
<dbReference type="EMBL" id="KB446536">
    <property type="protein sequence ID" value="EME47373.1"/>
    <property type="molecule type" value="Genomic_DNA"/>
</dbReference>
<reference evidence="11 12" key="2">
    <citation type="journal article" date="2012" name="PLoS Pathog.">
        <title>Diverse lifestyles and strategies of plant pathogenesis encoded in the genomes of eighteen Dothideomycetes fungi.</title>
        <authorList>
            <person name="Ohm R.A."/>
            <person name="Feau N."/>
            <person name="Henrissat B."/>
            <person name="Schoch C.L."/>
            <person name="Horwitz B.A."/>
            <person name="Barry K.W."/>
            <person name="Condon B.J."/>
            <person name="Copeland A.C."/>
            <person name="Dhillon B."/>
            <person name="Glaser F."/>
            <person name="Hesse C.N."/>
            <person name="Kosti I."/>
            <person name="LaButti K."/>
            <person name="Lindquist E.A."/>
            <person name="Lucas S."/>
            <person name="Salamov A.A."/>
            <person name="Bradshaw R.E."/>
            <person name="Ciuffetti L."/>
            <person name="Hamelin R.C."/>
            <person name="Kema G.H.J."/>
            <person name="Lawrence C."/>
            <person name="Scott J.A."/>
            <person name="Spatafora J.W."/>
            <person name="Turgeon B.G."/>
            <person name="de Wit P.J.G.M."/>
            <person name="Zhong S."/>
            <person name="Goodwin S.B."/>
            <person name="Grigoriev I.V."/>
        </authorList>
    </citation>
    <scope>NUCLEOTIDE SEQUENCE [LARGE SCALE GENOMIC DNA]</scope>
    <source>
        <strain evidence="12">NZE10 / CBS 128990</strain>
    </source>
</reference>
<feature type="compositionally biased region" description="Basic residues" evidence="8">
    <location>
        <begin position="188"/>
        <end position="197"/>
    </location>
</feature>
<feature type="compositionally biased region" description="Basic and acidic residues" evidence="8">
    <location>
        <begin position="259"/>
        <end position="271"/>
    </location>
</feature>
<dbReference type="Gene3D" id="3.40.50.300">
    <property type="entry name" value="P-loop containing nucleotide triphosphate hydrolases"/>
    <property type="match status" value="2"/>
</dbReference>
<dbReference type="PANTHER" id="PTHR18934:SF99">
    <property type="entry name" value="ATP-DEPENDENT RNA HELICASE DHX37-RELATED"/>
    <property type="match status" value="1"/>
</dbReference>
<dbReference type="EC" id="3.6.4.13" evidence="2"/>
<keyword evidence="4" id="KW-0378">Hydrolase</keyword>
<dbReference type="Proteomes" id="UP000016933">
    <property type="component" value="Unassembled WGS sequence"/>
</dbReference>
<dbReference type="Pfam" id="PF21010">
    <property type="entry name" value="HA2_C"/>
    <property type="match status" value="1"/>
</dbReference>
<keyword evidence="6" id="KW-0067">ATP-binding</keyword>
<dbReference type="SMART" id="SM00487">
    <property type="entry name" value="DEXDc"/>
    <property type="match status" value="1"/>
</dbReference>
<dbReference type="InterPro" id="IPR048333">
    <property type="entry name" value="HA2_WH"/>
</dbReference>
<dbReference type="PANTHER" id="PTHR18934">
    <property type="entry name" value="ATP-DEPENDENT RNA HELICASE"/>
    <property type="match status" value="1"/>
</dbReference>
<dbReference type="OMA" id="FCYLDDK"/>
<keyword evidence="5" id="KW-0347">Helicase</keyword>
<dbReference type="PROSITE" id="PS51194">
    <property type="entry name" value="HELICASE_CTER"/>
    <property type="match status" value="1"/>
</dbReference>
<evidence type="ECO:0000256" key="4">
    <source>
        <dbReference type="ARBA" id="ARBA00022801"/>
    </source>
</evidence>
<evidence type="ECO:0000256" key="7">
    <source>
        <dbReference type="ARBA" id="ARBA00047984"/>
    </source>
</evidence>
<feature type="compositionally biased region" description="Acidic residues" evidence="8">
    <location>
        <begin position="206"/>
        <end position="217"/>
    </location>
</feature>
<dbReference type="GO" id="GO:0003724">
    <property type="term" value="F:RNA helicase activity"/>
    <property type="evidence" value="ECO:0007669"/>
    <property type="project" value="UniProtKB-EC"/>
</dbReference>
<evidence type="ECO:0000256" key="6">
    <source>
        <dbReference type="ARBA" id="ARBA00022840"/>
    </source>
</evidence>
<evidence type="ECO:0000256" key="3">
    <source>
        <dbReference type="ARBA" id="ARBA00022741"/>
    </source>
</evidence>
<gene>
    <name evidence="11" type="ORF">DOTSEDRAFT_166379</name>
</gene>
<dbReference type="OrthoDB" id="10253254at2759"/>
<dbReference type="HOGENOM" id="CLU_001832_0_4_1"/>
<evidence type="ECO:0000259" key="9">
    <source>
        <dbReference type="PROSITE" id="PS51192"/>
    </source>
</evidence>
<dbReference type="AlphaFoldDB" id="N1PWK4"/>
<name>N1PWK4_DOTSN</name>
<dbReference type="Pfam" id="PF04408">
    <property type="entry name" value="WHD_HA2"/>
    <property type="match status" value="1"/>
</dbReference>
<feature type="compositionally biased region" description="Acidic residues" evidence="8">
    <location>
        <begin position="246"/>
        <end position="258"/>
    </location>
</feature>
<evidence type="ECO:0000256" key="8">
    <source>
        <dbReference type="SAM" id="MobiDB-lite"/>
    </source>
</evidence>
<keyword evidence="3" id="KW-0547">Nucleotide-binding</keyword>
<dbReference type="GO" id="GO:0016787">
    <property type="term" value="F:hydrolase activity"/>
    <property type="evidence" value="ECO:0007669"/>
    <property type="project" value="UniProtKB-KW"/>
</dbReference>
<dbReference type="eggNOG" id="KOG0926">
    <property type="taxonomic scope" value="Eukaryota"/>
</dbReference>
<accession>N1PWK4</accession>
<dbReference type="SMART" id="SM00847">
    <property type="entry name" value="HA2"/>
    <property type="match status" value="1"/>
</dbReference>
<dbReference type="InterPro" id="IPR001650">
    <property type="entry name" value="Helicase_C-like"/>
</dbReference>
<dbReference type="CDD" id="cd18791">
    <property type="entry name" value="SF2_C_RHA"/>
    <property type="match status" value="1"/>
</dbReference>
<dbReference type="Pfam" id="PF00270">
    <property type="entry name" value="DEAD"/>
    <property type="match status" value="1"/>
</dbReference>
<dbReference type="PROSITE" id="PS00690">
    <property type="entry name" value="DEAH_ATP_HELICASE"/>
    <property type="match status" value="1"/>
</dbReference>
<dbReference type="InterPro" id="IPR011545">
    <property type="entry name" value="DEAD/DEAH_box_helicase_dom"/>
</dbReference>
<proteinExistence type="inferred from homology"/>
<dbReference type="Gene3D" id="1.20.120.1080">
    <property type="match status" value="1"/>
</dbReference>
<feature type="region of interest" description="Disordered" evidence="8">
    <location>
        <begin position="1"/>
        <end position="69"/>
    </location>
</feature>
<evidence type="ECO:0000313" key="12">
    <source>
        <dbReference type="Proteomes" id="UP000016933"/>
    </source>
</evidence>
<dbReference type="GO" id="GO:0005524">
    <property type="term" value="F:ATP binding"/>
    <property type="evidence" value="ECO:0007669"/>
    <property type="project" value="UniProtKB-KW"/>
</dbReference>
<dbReference type="InterPro" id="IPR027417">
    <property type="entry name" value="P-loop_NTPase"/>
</dbReference>
<dbReference type="InterPro" id="IPR002464">
    <property type="entry name" value="DNA/RNA_helicase_DEAH_CS"/>
</dbReference>
<dbReference type="GO" id="GO:0005730">
    <property type="term" value="C:nucleolus"/>
    <property type="evidence" value="ECO:0007669"/>
    <property type="project" value="TreeGrafter"/>
</dbReference>
<dbReference type="GO" id="GO:1990904">
    <property type="term" value="C:ribonucleoprotein complex"/>
    <property type="evidence" value="ECO:0007669"/>
    <property type="project" value="UniProtKB-ARBA"/>
</dbReference>